<accession>A0ABZ2ISZ9</accession>
<dbReference type="EMBL" id="CP146284">
    <property type="protein sequence ID" value="WWV67344.1"/>
    <property type="molecule type" value="Genomic_DNA"/>
</dbReference>
<dbReference type="Gene3D" id="1.10.260.40">
    <property type="entry name" value="lambda repressor-like DNA-binding domains"/>
    <property type="match status" value="1"/>
</dbReference>
<dbReference type="SMART" id="SM00530">
    <property type="entry name" value="HTH_XRE"/>
    <property type="match status" value="1"/>
</dbReference>
<dbReference type="Pfam" id="PF01381">
    <property type="entry name" value="HTH_3"/>
    <property type="match status" value="1"/>
</dbReference>
<gene>
    <name evidence="3" type="ORF">NEE14_005025</name>
</gene>
<evidence type="ECO:0000259" key="2">
    <source>
        <dbReference type="PROSITE" id="PS50943"/>
    </source>
</evidence>
<dbReference type="InterPro" id="IPR010982">
    <property type="entry name" value="Lambda_DNA-bd_dom_sf"/>
</dbReference>
<dbReference type="InterPro" id="IPR001387">
    <property type="entry name" value="Cro/C1-type_HTH"/>
</dbReference>
<organism evidence="3 4">
    <name type="scientific">Parabacteroides absconsus</name>
    <dbReference type="NCBI Taxonomy" id="2951805"/>
    <lineage>
        <taxon>Bacteria</taxon>
        <taxon>Pseudomonadati</taxon>
        <taxon>Bacteroidota</taxon>
        <taxon>Bacteroidia</taxon>
        <taxon>Bacteroidales</taxon>
        <taxon>Tannerellaceae</taxon>
        <taxon>Parabacteroides</taxon>
    </lineage>
</organism>
<evidence type="ECO:0000313" key="4">
    <source>
        <dbReference type="Proteomes" id="UP001320603"/>
    </source>
</evidence>
<dbReference type="PROSITE" id="PS50943">
    <property type="entry name" value="HTH_CROC1"/>
    <property type="match status" value="1"/>
</dbReference>
<sequence>MQANPDVHSMDAVLDKLYGEVGSPEREAFRQEAYSYCIGQLIQEARKQEKITQSELAKRVGTNKSYISKIMNGTVEPGVNLFLRIVNALGLKFDIVKPIVQM</sequence>
<dbReference type="PANTHER" id="PTHR46797:SF1">
    <property type="entry name" value="METHYLPHOSPHONATE SYNTHASE"/>
    <property type="match status" value="1"/>
</dbReference>
<name>A0ABZ2ISZ9_9BACT</name>
<evidence type="ECO:0000256" key="1">
    <source>
        <dbReference type="ARBA" id="ARBA00023125"/>
    </source>
</evidence>
<evidence type="ECO:0000313" key="3">
    <source>
        <dbReference type="EMBL" id="WWV67344.1"/>
    </source>
</evidence>
<dbReference type="InterPro" id="IPR050807">
    <property type="entry name" value="TransReg_Diox_bact_type"/>
</dbReference>
<reference evidence="3 4" key="1">
    <citation type="submission" date="2024-02" db="EMBL/GenBank/DDBJ databases">
        <title>Whole genome sequencing of Parabacteroides sp. AD58.</title>
        <authorList>
            <person name="Chaplin A.V."/>
            <person name="Pikina A.P."/>
            <person name="Sokolova S.R."/>
            <person name="Korostin D.O."/>
            <person name="Efimov B.A."/>
        </authorList>
    </citation>
    <scope>NUCLEOTIDE SEQUENCE [LARGE SCALE GENOMIC DNA]</scope>
    <source>
        <strain evidence="3 4">AD58</strain>
    </source>
</reference>
<protein>
    <submittedName>
        <fullName evidence="3">Helix-turn-helix transcriptional regulator</fullName>
    </submittedName>
</protein>
<feature type="domain" description="HTH cro/C1-type" evidence="2">
    <location>
        <begin position="42"/>
        <end position="96"/>
    </location>
</feature>
<dbReference type="Proteomes" id="UP001320603">
    <property type="component" value="Chromosome"/>
</dbReference>
<keyword evidence="1" id="KW-0238">DNA-binding</keyword>
<proteinExistence type="predicted"/>
<dbReference type="CDD" id="cd00093">
    <property type="entry name" value="HTH_XRE"/>
    <property type="match status" value="1"/>
</dbReference>
<dbReference type="RefSeq" id="WP_251966814.1">
    <property type="nucleotide sequence ID" value="NZ_CP146284.1"/>
</dbReference>
<dbReference type="SUPFAM" id="SSF47413">
    <property type="entry name" value="lambda repressor-like DNA-binding domains"/>
    <property type="match status" value="1"/>
</dbReference>
<keyword evidence="4" id="KW-1185">Reference proteome</keyword>
<dbReference type="PANTHER" id="PTHR46797">
    <property type="entry name" value="HTH-TYPE TRANSCRIPTIONAL REGULATOR"/>
    <property type="match status" value="1"/>
</dbReference>